<dbReference type="Pfam" id="PF08713">
    <property type="entry name" value="DNA_alkylation"/>
    <property type="match status" value="1"/>
</dbReference>
<dbReference type="PANTHER" id="PTHR41291:SF1">
    <property type="entry name" value="DNA ALKYLATION REPAIR PROTEIN"/>
    <property type="match status" value="1"/>
</dbReference>
<sequence length="232" mass="25907">MNKAQVFELLEQNKNPRGIENWQKLTETGGLSSFGIGLTVQRKLAKQIGKNRPLAHELWATDNYDAKVLGLLIDDPKQITTEQAEQQVEELNSGMLRHVFSSCDATLAKSSVAFEVAKSWLNSDDEVRRSCAYGLIYELSKKKAKVYTDEFFLSVISNINKNADKESKRVQLAMGGALMGIGKRNLELNRAALDVAERIGPIDFNEDGQKCDPFDVVKHLTSDYLKKKLGIA</sequence>
<dbReference type="OrthoDB" id="7345147at2"/>
<protein>
    <recommendedName>
        <fullName evidence="3">DNA alkylation repair protein</fullName>
    </recommendedName>
</protein>
<accession>A0A6N8FAJ9</accession>
<organism evidence="1 2">
    <name type="scientific">Psychrosphaera haliotis</name>
    <dbReference type="NCBI Taxonomy" id="555083"/>
    <lineage>
        <taxon>Bacteria</taxon>
        <taxon>Pseudomonadati</taxon>
        <taxon>Pseudomonadota</taxon>
        <taxon>Gammaproteobacteria</taxon>
        <taxon>Alteromonadales</taxon>
        <taxon>Pseudoalteromonadaceae</taxon>
        <taxon>Psychrosphaera</taxon>
    </lineage>
</organism>
<keyword evidence="2" id="KW-1185">Reference proteome</keyword>
<dbReference type="RefSeq" id="WP_155696538.1">
    <property type="nucleotide sequence ID" value="NZ_WOCD01000005.1"/>
</dbReference>
<proteinExistence type="predicted"/>
<dbReference type="AlphaFoldDB" id="A0A6N8FAJ9"/>
<name>A0A6N8FAJ9_9GAMM</name>
<dbReference type="InterPro" id="IPR014825">
    <property type="entry name" value="DNA_alkylation"/>
</dbReference>
<dbReference type="Proteomes" id="UP000439994">
    <property type="component" value="Unassembled WGS sequence"/>
</dbReference>
<evidence type="ECO:0000313" key="1">
    <source>
        <dbReference type="EMBL" id="MUH73338.1"/>
    </source>
</evidence>
<dbReference type="InterPro" id="IPR016024">
    <property type="entry name" value="ARM-type_fold"/>
</dbReference>
<evidence type="ECO:0008006" key="3">
    <source>
        <dbReference type="Google" id="ProtNLM"/>
    </source>
</evidence>
<evidence type="ECO:0000313" key="2">
    <source>
        <dbReference type="Proteomes" id="UP000439994"/>
    </source>
</evidence>
<reference evidence="1 2" key="1">
    <citation type="submission" date="2019-11" db="EMBL/GenBank/DDBJ databases">
        <title>P. haliotis isolates from Z. marina roots.</title>
        <authorList>
            <person name="Cohen M."/>
            <person name="Jospin G."/>
            <person name="Eisen J.A."/>
            <person name="Coil D.A."/>
        </authorList>
    </citation>
    <scope>NUCLEOTIDE SEQUENCE [LARGE SCALE GENOMIC DNA]</scope>
    <source>
        <strain evidence="1 2">UCD-MCMsp1aY</strain>
    </source>
</reference>
<dbReference type="EMBL" id="WOCD01000005">
    <property type="protein sequence ID" value="MUH73338.1"/>
    <property type="molecule type" value="Genomic_DNA"/>
</dbReference>
<dbReference type="PANTHER" id="PTHR41291">
    <property type="entry name" value="DNA ALKYLATION REPAIR PROTEIN"/>
    <property type="match status" value="1"/>
</dbReference>
<comment type="caution">
    <text evidence="1">The sequence shown here is derived from an EMBL/GenBank/DDBJ whole genome shotgun (WGS) entry which is preliminary data.</text>
</comment>
<dbReference type="Gene3D" id="1.25.10.90">
    <property type="match status" value="1"/>
</dbReference>
<gene>
    <name evidence="1" type="ORF">GNP35_13085</name>
</gene>
<dbReference type="SUPFAM" id="SSF48371">
    <property type="entry name" value="ARM repeat"/>
    <property type="match status" value="1"/>
</dbReference>